<feature type="domain" description="PWI" evidence="3">
    <location>
        <begin position="275"/>
        <end position="372"/>
    </location>
</feature>
<dbReference type="PANTHER" id="PTHR47334">
    <property type="entry name" value="SPLICING FACTOR PWI DOMAIN-CONTAINING PROTEIN / RNA RECOGNITION MOTIF (RRM)-CONTAINING PROTEIN"/>
    <property type="match status" value="1"/>
</dbReference>
<reference evidence="4" key="2">
    <citation type="journal article" date="2024" name="Plant">
        <title>Genomic evolution and insights into agronomic trait innovations of Sesamum species.</title>
        <authorList>
            <person name="Miao H."/>
            <person name="Wang L."/>
            <person name="Qu L."/>
            <person name="Liu H."/>
            <person name="Sun Y."/>
            <person name="Le M."/>
            <person name="Wang Q."/>
            <person name="Wei S."/>
            <person name="Zheng Y."/>
            <person name="Lin W."/>
            <person name="Duan Y."/>
            <person name="Cao H."/>
            <person name="Xiong S."/>
            <person name="Wang X."/>
            <person name="Wei L."/>
            <person name="Li C."/>
            <person name="Ma Q."/>
            <person name="Ju M."/>
            <person name="Zhao R."/>
            <person name="Li G."/>
            <person name="Mu C."/>
            <person name="Tian Q."/>
            <person name="Mei H."/>
            <person name="Zhang T."/>
            <person name="Gao T."/>
            <person name="Zhang H."/>
        </authorList>
    </citation>
    <scope>NUCLEOTIDE SEQUENCE</scope>
    <source>
        <strain evidence="4">KEN1</strain>
    </source>
</reference>
<feature type="compositionally biased region" description="Basic and acidic residues" evidence="2">
    <location>
        <begin position="1"/>
        <end position="12"/>
    </location>
</feature>
<evidence type="ECO:0000256" key="1">
    <source>
        <dbReference type="ARBA" id="ARBA00022664"/>
    </source>
</evidence>
<accession>A0AAW2UWN4</accession>
<sequence>MKAEEEQKKQLEAMKTITSQPANGHETAILPNETNDENHDEADQAFARKPSHGTSEGGEGFLQNGTSDEFIISNSASDARQNSSLPTRRLGFGLSGSGKRAAVPSVFNEDEDEDAHKEKKMRPLVPIDYSTEEQQAVQPSMSEGPSANMAAAAEFAKRISTLNPKEEKPDVEKEKSRRSHERSSQRDRDRHEEGISSTREESRRPENQKLLDAKQLIDTIPKTKDELFSYEINWVIYDQAPWFSKLERPVQPGTGHVSGPGQGLKTGAYQPSANRSKIGPPGDGILYMKNALHERMRPWISKKITDFLGEEEDTLVDYIVSSTQEHVDAGEMLERLQTILDDEAEMFVLKMWRMLIFEIKKVETGLAPRLRA</sequence>
<evidence type="ECO:0000313" key="4">
    <source>
        <dbReference type="EMBL" id="KAL0421355.1"/>
    </source>
</evidence>
<dbReference type="GO" id="GO:0006397">
    <property type="term" value="P:mRNA processing"/>
    <property type="evidence" value="ECO:0007669"/>
    <property type="project" value="UniProtKB-KW"/>
</dbReference>
<evidence type="ECO:0000256" key="2">
    <source>
        <dbReference type="SAM" id="MobiDB-lite"/>
    </source>
</evidence>
<dbReference type="AlphaFoldDB" id="A0AAW2UWN4"/>
<dbReference type="SUPFAM" id="SSF101233">
    <property type="entry name" value="PWI domain"/>
    <property type="match status" value="1"/>
</dbReference>
<organism evidence="4">
    <name type="scientific">Sesamum latifolium</name>
    <dbReference type="NCBI Taxonomy" id="2727402"/>
    <lineage>
        <taxon>Eukaryota</taxon>
        <taxon>Viridiplantae</taxon>
        <taxon>Streptophyta</taxon>
        <taxon>Embryophyta</taxon>
        <taxon>Tracheophyta</taxon>
        <taxon>Spermatophyta</taxon>
        <taxon>Magnoliopsida</taxon>
        <taxon>eudicotyledons</taxon>
        <taxon>Gunneridae</taxon>
        <taxon>Pentapetalae</taxon>
        <taxon>asterids</taxon>
        <taxon>lamiids</taxon>
        <taxon>Lamiales</taxon>
        <taxon>Pedaliaceae</taxon>
        <taxon>Sesamum</taxon>
    </lineage>
</organism>
<reference evidence="4" key="1">
    <citation type="submission" date="2020-06" db="EMBL/GenBank/DDBJ databases">
        <authorList>
            <person name="Li T."/>
            <person name="Hu X."/>
            <person name="Zhang T."/>
            <person name="Song X."/>
            <person name="Zhang H."/>
            <person name="Dai N."/>
            <person name="Sheng W."/>
            <person name="Hou X."/>
            <person name="Wei L."/>
        </authorList>
    </citation>
    <scope>NUCLEOTIDE SEQUENCE</scope>
    <source>
        <strain evidence="4">KEN1</strain>
        <tissue evidence="4">Leaf</tissue>
    </source>
</reference>
<keyword evidence="1" id="KW-0507">mRNA processing</keyword>
<protein>
    <submittedName>
        <fullName evidence="4">RNA-binding protein 25</fullName>
    </submittedName>
</protein>
<feature type="region of interest" description="Disordered" evidence="2">
    <location>
        <begin position="1"/>
        <end position="207"/>
    </location>
</feature>
<dbReference type="PROSITE" id="PS51025">
    <property type="entry name" value="PWI"/>
    <property type="match status" value="1"/>
</dbReference>
<dbReference type="PANTHER" id="PTHR47334:SF2">
    <property type="entry name" value="RNA-BINDING MOTIF PROTEIN 25"/>
    <property type="match status" value="1"/>
</dbReference>
<feature type="compositionally biased region" description="Polar residues" evidence="2">
    <location>
        <begin position="132"/>
        <end position="145"/>
    </location>
</feature>
<name>A0AAW2UWN4_9LAMI</name>
<proteinExistence type="predicted"/>
<dbReference type="Pfam" id="PF01480">
    <property type="entry name" value="PWI"/>
    <property type="match status" value="1"/>
</dbReference>
<dbReference type="Gene3D" id="1.20.1390.10">
    <property type="entry name" value="PWI domain"/>
    <property type="match status" value="2"/>
</dbReference>
<comment type="caution">
    <text evidence="4">The sequence shown here is derived from an EMBL/GenBank/DDBJ whole genome shotgun (WGS) entry which is preliminary data.</text>
</comment>
<feature type="compositionally biased region" description="Basic and acidic residues" evidence="2">
    <location>
        <begin position="164"/>
        <end position="207"/>
    </location>
</feature>
<feature type="region of interest" description="Disordered" evidence="2">
    <location>
        <begin position="251"/>
        <end position="277"/>
    </location>
</feature>
<dbReference type="InterPro" id="IPR002483">
    <property type="entry name" value="PWI_dom"/>
</dbReference>
<gene>
    <name evidence="4" type="ORF">Slati_3158400</name>
</gene>
<dbReference type="InterPro" id="IPR036483">
    <property type="entry name" value="PWI_dom_sf"/>
</dbReference>
<dbReference type="InterPro" id="IPR053294">
    <property type="entry name" value="RBM_PWI_domain"/>
</dbReference>
<evidence type="ECO:0000259" key="3">
    <source>
        <dbReference type="PROSITE" id="PS51025"/>
    </source>
</evidence>
<dbReference type="SMART" id="SM00311">
    <property type="entry name" value="PWI"/>
    <property type="match status" value="1"/>
</dbReference>
<dbReference type="EMBL" id="JACGWN010000011">
    <property type="protein sequence ID" value="KAL0421355.1"/>
    <property type="molecule type" value="Genomic_DNA"/>
</dbReference>
<feature type="compositionally biased region" description="Polar residues" evidence="2">
    <location>
        <begin position="63"/>
        <end position="86"/>
    </location>
</feature>